<dbReference type="EMBL" id="WAEL01000009">
    <property type="protein sequence ID" value="NID12815.1"/>
    <property type="molecule type" value="Genomic_DNA"/>
</dbReference>
<dbReference type="NCBIfam" id="TIGR04057">
    <property type="entry name" value="SusC_RagA_signa"/>
    <property type="match status" value="1"/>
</dbReference>
<comment type="subcellular location">
    <subcellularLocation>
        <location evidence="1 8">Cell outer membrane</location>
        <topology evidence="1 8">Multi-pass membrane protein</topology>
    </subcellularLocation>
</comment>
<organism evidence="10 11">
    <name type="scientific">Fibrivirga algicola</name>
    <dbReference type="NCBI Taxonomy" id="2950420"/>
    <lineage>
        <taxon>Bacteria</taxon>
        <taxon>Pseudomonadati</taxon>
        <taxon>Bacteroidota</taxon>
        <taxon>Cytophagia</taxon>
        <taxon>Cytophagales</taxon>
        <taxon>Spirosomataceae</taxon>
        <taxon>Fibrivirga</taxon>
    </lineage>
</organism>
<evidence type="ECO:0000256" key="7">
    <source>
        <dbReference type="ARBA" id="ARBA00023237"/>
    </source>
</evidence>
<evidence type="ECO:0000256" key="6">
    <source>
        <dbReference type="ARBA" id="ARBA00023136"/>
    </source>
</evidence>
<dbReference type="InterPro" id="IPR037066">
    <property type="entry name" value="Plug_dom_sf"/>
</dbReference>
<keyword evidence="6 8" id="KW-0472">Membrane</keyword>
<dbReference type="Pfam" id="PF07715">
    <property type="entry name" value="Plug"/>
    <property type="match status" value="1"/>
</dbReference>
<dbReference type="SUPFAM" id="SSF56935">
    <property type="entry name" value="Porins"/>
    <property type="match status" value="1"/>
</dbReference>
<comment type="caution">
    <text evidence="10">The sequence shown here is derived from an EMBL/GenBank/DDBJ whole genome shotgun (WGS) entry which is preliminary data.</text>
</comment>
<dbReference type="InterPro" id="IPR023996">
    <property type="entry name" value="TonB-dep_OMP_SusC/RagA"/>
</dbReference>
<proteinExistence type="inferred from homology"/>
<dbReference type="Gene3D" id="2.40.170.20">
    <property type="entry name" value="TonB-dependent receptor, beta-barrel domain"/>
    <property type="match status" value="1"/>
</dbReference>
<evidence type="ECO:0000256" key="5">
    <source>
        <dbReference type="ARBA" id="ARBA00022729"/>
    </source>
</evidence>
<evidence type="ECO:0000256" key="4">
    <source>
        <dbReference type="ARBA" id="ARBA00022692"/>
    </source>
</evidence>
<keyword evidence="7 8" id="KW-0998">Cell outer membrane</keyword>
<dbReference type="PANTHER" id="PTHR30069">
    <property type="entry name" value="TONB-DEPENDENT OUTER MEMBRANE RECEPTOR"/>
    <property type="match status" value="1"/>
</dbReference>
<protein>
    <submittedName>
        <fullName evidence="10">TonB-dependent receptor</fullName>
    </submittedName>
</protein>
<comment type="similarity">
    <text evidence="8">Belongs to the TonB-dependent receptor family.</text>
</comment>
<keyword evidence="2 8" id="KW-0813">Transport</keyword>
<dbReference type="SUPFAM" id="SSF49464">
    <property type="entry name" value="Carboxypeptidase regulatory domain-like"/>
    <property type="match status" value="1"/>
</dbReference>
<accession>A0ABX0QK57</accession>
<dbReference type="NCBIfam" id="TIGR04056">
    <property type="entry name" value="OMP_RagA_SusC"/>
    <property type="match status" value="1"/>
</dbReference>
<evidence type="ECO:0000256" key="8">
    <source>
        <dbReference type="PROSITE-ProRule" id="PRU01360"/>
    </source>
</evidence>
<dbReference type="Gene3D" id="2.170.130.10">
    <property type="entry name" value="TonB-dependent receptor, plug domain"/>
    <property type="match status" value="1"/>
</dbReference>
<dbReference type="InterPro" id="IPR023997">
    <property type="entry name" value="TonB-dep_OMP_SusC/RagA_CS"/>
</dbReference>
<dbReference type="InterPro" id="IPR036942">
    <property type="entry name" value="Beta-barrel_TonB_sf"/>
</dbReference>
<evidence type="ECO:0000313" key="11">
    <source>
        <dbReference type="Proteomes" id="UP000606008"/>
    </source>
</evidence>
<dbReference type="InterPro" id="IPR012910">
    <property type="entry name" value="Plug_dom"/>
</dbReference>
<dbReference type="Pfam" id="PF13715">
    <property type="entry name" value="CarbopepD_reg_2"/>
    <property type="match status" value="1"/>
</dbReference>
<keyword evidence="10" id="KW-0675">Receptor</keyword>
<dbReference type="PROSITE" id="PS52016">
    <property type="entry name" value="TONB_DEPENDENT_REC_3"/>
    <property type="match status" value="1"/>
</dbReference>
<evidence type="ECO:0000313" key="10">
    <source>
        <dbReference type="EMBL" id="NID12815.1"/>
    </source>
</evidence>
<gene>
    <name evidence="10" type="ORF">F7231_21775</name>
</gene>
<feature type="domain" description="TonB-dependent receptor plug" evidence="9">
    <location>
        <begin position="255"/>
        <end position="361"/>
    </location>
</feature>
<sequence length="1134" mass="124665">MLLSEQDAVLPVCYLNQNQFKSMKKAIPRRIRLIQLMRATMLPVLLTAILAGSALAHNSAGQTLLDQPITIKAQNQPLPTVLATIERATGLRFTYVPALVEGQQRVSFDAQNEKLNSVLDRLLRPIQIDYSLRKKYIILKKSPAIPVQPLKVALTDITEAPTAALLTGRITSDVGETLPGVSVVLKGTSTGTTTDVNGRYSLNVPSAGSTLVFSYIGFITQEIVVGSRTSLDVVLQTDNKTLSEVVVVGYGTQQKKDVTSAIAQVDGQEIRKSAAVSISNSLAGRVPGLIVNQRNAEPGRDDAAIFIRGIGTTGNSAALIVVDGVANRDGISRIDPNDIETVTVLKDASAAIYGAQAANGVVLITTRRGKAGKPVLNYSFNQGFVSPTRVIKMADAATYARSINDLNLQAGQPVTFNDTQISQYASGQLPSTNWVNESFKDYSIQNRHSLTLSGGTDAVRYFLSGGTAYQNGLLRGDNTTGYRQYNIRTNVDAKISEKLNIGFDLAARRENRNFLQLDQNTVFQAAVLGDPTQPATVNGLPARGRFNNNPLAIAQGTGYDKLERNVVNGTLKYTYKLPVPGLFIDGFAALDFFQDFQKIWAQPHTFYEANASGTVVPIRASITPSLQQTFIRTQSLTLNSKINYERTFGQHNVSAFVAYEQNQTRADNFLARRNGFESPQIDQLFAGSQTNQVTNGSASQGARQNYFGRVSYGYQDKYLAQLYFRYDGSQIFPEGKRFGFFPGASLGWRISEESFLKNNPVVSNLKLRASWGQLGNDRVAQYQFLNIFTFGNGYVVNGQDVLALNPGVAANPNITWEKQTNLDIGIEAGFFKNRLTFEGDVFYNKRTDILAARNVTVPQYTGLTLPSENIGKVDNRGFDAQLTYRTSWKGARFNISGNVTYARNKVVFIDEGNVFRESYQKLEGQPVGSLLVYDVLGIYQTSDQLTTIPGLAGSRVGDLIYRDVNGDGVVNSDDRIRLDRNATPQLQYGLNLGAEFKGFDLTALFQGQAQAVQEITYNFSLGSNGPDYFLANAWTPTNTGASLPRIGRSKQTNNLWVRDVSFVRLKNVELGYTLPRPLLSRLGVQTLRFYVNGYNLLTFDSLKKDGLPDPENVNIQGWQYPHTKSINFGVNLTF</sequence>
<dbReference type="Proteomes" id="UP000606008">
    <property type="component" value="Unassembled WGS sequence"/>
</dbReference>
<keyword evidence="5" id="KW-0732">Signal</keyword>
<dbReference type="PANTHER" id="PTHR30069:SF29">
    <property type="entry name" value="HEMOGLOBIN AND HEMOGLOBIN-HAPTOGLOBIN-BINDING PROTEIN 1-RELATED"/>
    <property type="match status" value="1"/>
</dbReference>
<dbReference type="Gene3D" id="2.60.40.1120">
    <property type="entry name" value="Carboxypeptidase-like, regulatory domain"/>
    <property type="match status" value="1"/>
</dbReference>
<reference evidence="10" key="1">
    <citation type="submission" date="2024-05" db="EMBL/GenBank/DDBJ databases">
        <authorList>
            <person name="Jung D.-H."/>
        </authorList>
    </citation>
    <scope>NUCLEOTIDE SEQUENCE</scope>
    <source>
        <strain evidence="10">JA-25</strain>
    </source>
</reference>
<keyword evidence="3 8" id="KW-1134">Transmembrane beta strand</keyword>
<keyword evidence="11" id="KW-1185">Reference proteome</keyword>
<evidence type="ECO:0000256" key="3">
    <source>
        <dbReference type="ARBA" id="ARBA00022452"/>
    </source>
</evidence>
<dbReference type="InterPro" id="IPR039426">
    <property type="entry name" value="TonB-dep_rcpt-like"/>
</dbReference>
<evidence type="ECO:0000256" key="1">
    <source>
        <dbReference type="ARBA" id="ARBA00004571"/>
    </source>
</evidence>
<evidence type="ECO:0000259" key="9">
    <source>
        <dbReference type="Pfam" id="PF07715"/>
    </source>
</evidence>
<evidence type="ECO:0000256" key="2">
    <source>
        <dbReference type="ARBA" id="ARBA00022448"/>
    </source>
</evidence>
<keyword evidence="4 8" id="KW-0812">Transmembrane</keyword>
<dbReference type="InterPro" id="IPR008969">
    <property type="entry name" value="CarboxyPept-like_regulatory"/>
</dbReference>
<name>A0ABX0QK57_9BACT</name>